<keyword evidence="8 12" id="KW-1133">Transmembrane helix</keyword>
<dbReference type="PRINTS" id="PR00360">
    <property type="entry name" value="C2DOMAIN"/>
</dbReference>
<keyword evidence="11 12" id="KW-0472">Membrane</keyword>
<dbReference type="Proteomes" id="UP001279734">
    <property type="component" value="Unassembled WGS sequence"/>
</dbReference>
<evidence type="ECO:0000256" key="2">
    <source>
        <dbReference type="ARBA" id="ARBA00006996"/>
    </source>
</evidence>
<evidence type="ECO:0000313" key="16">
    <source>
        <dbReference type="Proteomes" id="UP001279734"/>
    </source>
</evidence>
<dbReference type="GO" id="GO:0005783">
    <property type="term" value="C:endoplasmic reticulum"/>
    <property type="evidence" value="ECO:0007669"/>
    <property type="project" value="TreeGrafter"/>
</dbReference>
<evidence type="ECO:0000259" key="13">
    <source>
        <dbReference type="PROSITE" id="PS50004"/>
    </source>
</evidence>
<dbReference type="GO" id="GO:0016020">
    <property type="term" value="C:membrane"/>
    <property type="evidence" value="ECO:0007669"/>
    <property type="project" value="UniProtKB-SubCell"/>
</dbReference>
<dbReference type="EMBL" id="BSYO01000026">
    <property type="protein sequence ID" value="GMH23654.1"/>
    <property type="molecule type" value="Genomic_DNA"/>
</dbReference>
<evidence type="ECO:0000313" key="15">
    <source>
        <dbReference type="EMBL" id="GMH23654.1"/>
    </source>
</evidence>
<evidence type="ECO:0000256" key="7">
    <source>
        <dbReference type="ARBA" id="ARBA00022837"/>
    </source>
</evidence>
<dbReference type="InterPro" id="IPR031468">
    <property type="entry name" value="SMP_LBD"/>
</dbReference>
<keyword evidence="9" id="KW-0445">Lipid transport</keyword>
<feature type="transmembrane region" description="Helical" evidence="12">
    <location>
        <begin position="6"/>
        <end position="31"/>
    </location>
</feature>
<evidence type="ECO:0000256" key="12">
    <source>
        <dbReference type="SAM" id="Phobius"/>
    </source>
</evidence>
<gene>
    <name evidence="15" type="ORF">Nepgr_025497</name>
</gene>
<reference evidence="15" key="1">
    <citation type="submission" date="2023-05" db="EMBL/GenBank/DDBJ databases">
        <title>Nepenthes gracilis genome sequencing.</title>
        <authorList>
            <person name="Fukushima K."/>
        </authorList>
    </citation>
    <scope>NUCLEOTIDE SEQUENCE</scope>
    <source>
        <strain evidence="15">SING2019-196</strain>
    </source>
</reference>
<feature type="domain" description="SMP-LTD" evidence="14">
    <location>
        <begin position="67"/>
        <end position="249"/>
    </location>
</feature>
<dbReference type="GO" id="GO:0046872">
    <property type="term" value="F:metal ion binding"/>
    <property type="evidence" value="ECO:0007669"/>
    <property type="project" value="UniProtKB-KW"/>
</dbReference>
<evidence type="ECO:0000256" key="3">
    <source>
        <dbReference type="ARBA" id="ARBA00022448"/>
    </source>
</evidence>
<dbReference type="FunFam" id="2.60.40.150:FF:000102">
    <property type="entry name" value="Synaptotagmin-2 isoform A"/>
    <property type="match status" value="1"/>
</dbReference>
<dbReference type="AlphaFoldDB" id="A0AAD3Y146"/>
<evidence type="ECO:0000259" key="14">
    <source>
        <dbReference type="PROSITE" id="PS51847"/>
    </source>
</evidence>
<proteinExistence type="inferred from homology"/>
<dbReference type="PANTHER" id="PTHR10774">
    <property type="entry name" value="EXTENDED SYNAPTOTAGMIN-RELATED"/>
    <property type="match status" value="1"/>
</dbReference>
<dbReference type="Pfam" id="PF00168">
    <property type="entry name" value="C2"/>
    <property type="match status" value="2"/>
</dbReference>
<keyword evidence="6" id="KW-0677">Repeat</keyword>
<keyword evidence="16" id="KW-1185">Reference proteome</keyword>
<keyword evidence="5" id="KW-0479">Metal-binding</keyword>
<evidence type="ECO:0000256" key="6">
    <source>
        <dbReference type="ARBA" id="ARBA00022737"/>
    </source>
</evidence>
<keyword evidence="10" id="KW-0446">Lipid-binding</keyword>
<evidence type="ECO:0000256" key="8">
    <source>
        <dbReference type="ARBA" id="ARBA00022989"/>
    </source>
</evidence>
<keyword evidence="7" id="KW-0106">Calcium</keyword>
<feature type="domain" description="C2" evidence="13">
    <location>
        <begin position="240"/>
        <end position="362"/>
    </location>
</feature>
<accession>A0AAD3Y146</accession>
<dbReference type="SUPFAM" id="SSF49562">
    <property type="entry name" value="C2 domain (Calcium/lipid-binding domain, CaLB)"/>
    <property type="match status" value="2"/>
</dbReference>
<dbReference type="Gene3D" id="2.60.40.150">
    <property type="entry name" value="C2 domain"/>
    <property type="match status" value="2"/>
</dbReference>
<dbReference type="FunFam" id="2.60.40.150:FF:000066">
    <property type="entry name" value="Extended synaptotagmin-2"/>
    <property type="match status" value="1"/>
</dbReference>
<comment type="similarity">
    <text evidence="2">Belongs to the synaptotagmin family.</text>
</comment>
<sequence>MGFFSTILGFCGFGVGISIGLLIGYFVFIYVQPRDVKDPKISPLASQDPVAVQQLLPEIPLWVKNPDYDRIDWLNKFIDHMWPYIDKAICKTVKNIVKPVIAEQIPKYHINYVEFEALTLGSLPPTFQGMKVYVTDEAELIMEPALKWAGNPNVMLAVKAFGLRATVQVVDLQVFAHPRITLKPLVPSFPCFANIYVTLMEKPHVDFGLKLVGADFMSIPGLYRFVQEKIKDQVGNMYLWPHTLAVPILDPIKAMRKPVGILHVKVLRATNLKKKDLLGASDPYVKLKLTEGRSPSKKTTVKHKNLNPVWNEEFNLAVKDPQSQALEIHVYDWEQVGKPEKMGMNVVALKDLCPEEPRVMTLNLLKIMNSNDIQDEKSRGQIEIELTYKPSKEDIEKEYGDWDTVARAPEGTPAGGGLLFVIVHDAQDLEGKYHNNPFVRIIFKGEEKRTKTVKKSRDPRWEEEFQFKVEEPPTKDRLHVEVFSTSSRNLLHPKESLGYLDISLADVVSNRRINEKRHLIGSKEGRIQIELQWRLAK</sequence>
<evidence type="ECO:0000256" key="4">
    <source>
        <dbReference type="ARBA" id="ARBA00022692"/>
    </source>
</evidence>
<keyword evidence="3" id="KW-0813">Transport</keyword>
<name>A0AAD3Y146_NEPGR</name>
<evidence type="ECO:0000256" key="1">
    <source>
        <dbReference type="ARBA" id="ARBA00004167"/>
    </source>
</evidence>
<keyword evidence="4 12" id="KW-0812">Transmembrane</keyword>
<comment type="caution">
    <text evidence="15">The sequence shown here is derived from an EMBL/GenBank/DDBJ whole genome shotgun (WGS) entry which is preliminary data.</text>
</comment>
<organism evidence="15 16">
    <name type="scientific">Nepenthes gracilis</name>
    <name type="common">Slender pitcher plant</name>
    <dbReference type="NCBI Taxonomy" id="150966"/>
    <lineage>
        <taxon>Eukaryota</taxon>
        <taxon>Viridiplantae</taxon>
        <taxon>Streptophyta</taxon>
        <taxon>Embryophyta</taxon>
        <taxon>Tracheophyta</taxon>
        <taxon>Spermatophyta</taxon>
        <taxon>Magnoliopsida</taxon>
        <taxon>eudicotyledons</taxon>
        <taxon>Gunneridae</taxon>
        <taxon>Pentapetalae</taxon>
        <taxon>Caryophyllales</taxon>
        <taxon>Nepenthaceae</taxon>
        <taxon>Nepenthes</taxon>
    </lineage>
</organism>
<comment type="subcellular location">
    <subcellularLocation>
        <location evidence="1">Membrane</location>
        <topology evidence="1">Single-pass membrane protein</topology>
    </subcellularLocation>
</comment>
<dbReference type="PROSITE" id="PS50004">
    <property type="entry name" value="C2"/>
    <property type="match status" value="2"/>
</dbReference>
<dbReference type="CDD" id="cd21677">
    <property type="entry name" value="SMP_SYT"/>
    <property type="match status" value="1"/>
</dbReference>
<dbReference type="GO" id="GO:0008289">
    <property type="term" value="F:lipid binding"/>
    <property type="evidence" value="ECO:0007669"/>
    <property type="project" value="UniProtKB-KW"/>
</dbReference>
<dbReference type="GO" id="GO:0006869">
    <property type="term" value="P:lipid transport"/>
    <property type="evidence" value="ECO:0007669"/>
    <property type="project" value="UniProtKB-KW"/>
</dbReference>
<dbReference type="Pfam" id="PF17047">
    <property type="entry name" value="SMP_LBD"/>
    <property type="match status" value="1"/>
</dbReference>
<protein>
    <submittedName>
        <fullName evidence="15">Uncharacterized protein</fullName>
    </submittedName>
</protein>
<dbReference type="InterPro" id="IPR000008">
    <property type="entry name" value="C2_dom"/>
</dbReference>
<dbReference type="CDD" id="cd00030">
    <property type="entry name" value="C2"/>
    <property type="match status" value="2"/>
</dbReference>
<evidence type="ECO:0000256" key="11">
    <source>
        <dbReference type="ARBA" id="ARBA00023136"/>
    </source>
</evidence>
<dbReference type="InterPro" id="IPR039010">
    <property type="entry name" value="Synaptotagmin_SMP"/>
</dbReference>
<dbReference type="PROSITE" id="PS51847">
    <property type="entry name" value="SMP"/>
    <property type="match status" value="1"/>
</dbReference>
<dbReference type="InterPro" id="IPR035892">
    <property type="entry name" value="C2_domain_sf"/>
</dbReference>
<evidence type="ECO:0000256" key="9">
    <source>
        <dbReference type="ARBA" id="ARBA00023055"/>
    </source>
</evidence>
<dbReference type="PANTHER" id="PTHR10774:SF214">
    <property type="entry name" value="CALCIUM-DEPENDENT LIPID-BINDING (CALB DOMAIN) FAMILY PROTEIN-RELATED"/>
    <property type="match status" value="1"/>
</dbReference>
<evidence type="ECO:0000256" key="5">
    <source>
        <dbReference type="ARBA" id="ARBA00022723"/>
    </source>
</evidence>
<evidence type="ECO:0000256" key="10">
    <source>
        <dbReference type="ARBA" id="ARBA00023121"/>
    </source>
</evidence>
<feature type="domain" description="C2" evidence="13">
    <location>
        <begin position="398"/>
        <end position="517"/>
    </location>
</feature>
<dbReference type="SMART" id="SM00239">
    <property type="entry name" value="C2"/>
    <property type="match status" value="2"/>
</dbReference>
<dbReference type="InterPro" id="IPR045050">
    <property type="entry name" value="Synaptotagmin_plant"/>
</dbReference>